<dbReference type="Gene3D" id="3.30.40.10">
    <property type="entry name" value="Zinc/RING finger domain, C3HC4 (zinc finger)"/>
    <property type="match status" value="1"/>
</dbReference>
<feature type="domain" description="RING-type" evidence="3">
    <location>
        <begin position="2"/>
        <end position="39"/>
    </location>
</feature>
<feature type="region of interest" description="Disordered" evidence="2">
    <location>
        <begin position="346"/>
        <end position="367"/>
    </location>
</feature>
<dbReference type="PROSITE" id="PS50089">
    <property type="entry name" value="ZF_RING_2"/>
    <property type="match status" value="1"/>
</dbReference>
<feature type="compositionally biased region" description="Polar residues" evidence="2">
    <location>
        <begin position="461"/>
        <end position="475"/>
    </location>
</feature>
<dbReference type="InterPro" id="IPR013083">
    <property type="entry name" value="Znf_RING/FYVE/PHD"/>
</dbReference>
<evidence type="ECO:0000313" key="5">
    <source>
        <dbReference type="Proteomes" id="UP000095751"/>
    </source>
</evidence>
<feature type="compositionally biased region" description="Low complexity" evidence="2">
    <location>
        <begin position="70"/>
        <end position="88"/>
    </location>
</feature>
<dbReference type="InParanoid" id="A0A1E7FXZ2"/>
<keyword evidence="5" id="KW-1185">Reference proteome</keyword>
<dbReference type="AlphaFoldDB" id="A0A1E7FXZ2"/>
<evidence type="ECO:0000313" key="4">
    <source>
        <dbReference type="EMBL" id="OEU22683.1"/>
    </source>
</evidence>
<evidence type="ECO:0000259" key="3">
    <source>
        <dbReference type="PROSITE" id="PS50089"/>
    </source>
</evidence>
<feature type="region of interest" description="Disordered" evidence="2">
    <location>
        <begin position="461"/>
        <end position="486"/>
    </location>
</feature>
<dbReference type="EMBL" id="KV784353">
    <property type="protein sequence ID" value="OEU22683.1"/>
    <property type="molecule type" value="Genomic_DNA"/>
</dbReference>
<dbReference type="OrthoDB" id="47482at2759"/>
<evidence type="ECO:0000256" key="2">
    <source>
        <dbReference type="SAM" id="MobiDB-lite"/>
    </source>
</evidence>
<protein>
    <recommendedName>
        <fullName evidence="3">RING-type domain-containing protein</fullName>
    </recommendedName>
</protein>
<name>A0A1E7FXZ2_9STRA</name>
<proteinExistence type="predicted"/>
<feature type="region of interest" description="Disordered" evidence="2">
    <location>
        <begin position="53"/>
        <end position="108"/>
    </location>
</feature>
<reference evidence="4 5" key="1">
    <citation type="submission" date="2016-09" db="EMBL/GenBank/DDBJ databases">
        <title>Extensive genetic diversity and differential bi-allelic expression allows diatom success in the polar Southern Ocean.</title>
        <authorList>
            <consortium name="DOE Joint Genome Institute"/>
            <person name="Mock T."/>
            <person name="Otillar R.P."/>
            <person name="Strauss J."/>
            <person name="Dupont C."/>
            <person name="Frickenhaus S."/>
            <person name="Maumus F."/>
            <person name="Mcmullan M."/>
            <person name="Sanges R."/>
            <person name="Schmutz J."/>
            <person name="Toseland A."/>
            <person name="Valas R."/>
            <person name="Veluchamy A."/>
            <person name="Ward B.J."/>
            <person name="Allen A."/>
            <person name="Barry K."/>
            <person name="Falciatore A."/>
            <person name="Ferrante M."/>
            <person name="Fortunato A.E."/>
            <person name="Gloeckner G."/>
            <person name="Gruber A."/>
            <person name="Hipkin R."/>
            <person name="Janech M."/>
            <person name="Kroth P."/>
            <person name="Leese F."/>
            <person name="Lindquist E."/>
            <person name="Lyon B.R."/>
            <person name="Martin J."/>
            <person name="Mayer C."/>
            <person name="Parker M."/>
            <person name="Quesneville H."/>
            <person name="Raymond J."/>
            <person name="Uhlig C."/>
            <person name="Valentin K.U."/>
            <person name="Worden A.Z."/>
            <person name="Armbrust E.V."/>
            <person name="Bowler C."/>
            <person name="Green B."/>
            <person name="Moulton V."/>
            <person name="Van Oosterhout C."/>
            <person name="Grigoriev I."/>
        </authorList>
    </citation>
    <scope>NUCLEOTIDE SEQUENCE [LARGE SCALE GENOMIC DNA]</scope>
    <source>
        <strain evidence="4 5">CCMP1102</strain>
    </source>
</reference>
<evidence type="ECO:0000256" key="1">
    <source>
        <dbReference type="PROSITE-ProRule" id="PRU00175"/>
    </source>
</evidence>
<dbReference type="KEGG" id="fcy:FRACYDRAFT_259166"/>
<feature type="region of interest" description="Disordered" evidence="2">
    <location>
        <begin position="382"/>
        <end position="404"/>
    </location>
</feature>
<feature type="compositionally biased region" description="Low complexity" evidence="2">
    <location>
        <begin position="353"/>
        <end position="366"/>
    </location>
</feature>
<keyword evidence="1" id="KW-0479">Metal-binding</keyword>
<dbReference type="GO" id="GO:0008270">
    <property type="term" value="F:zinc ion binding"/>
    <property type="evidence" value="ECO:0007669"/>
    <property type="project" value="UniProtKB-KW"/>
</dbReference>
<dbReference type="Pfam" id="PF13920">
    <property type="entry name" value="zf-C3HC4_3"/>
    <property type="match status" value="1"/>
</dbReference>
<organism evidence="4 5">
    <name type="scientific">Fragilariopsis cylindrus CCMP1102</name>
    <dbReference type="NCBI Taxonomy" id="635003"/>
    <lineage>
        <taxon>Eukaryota</taxon>
        <taxon>Sar</taxon>
        <taxon>Stramenopiles</taxon>
        <taxon>Ochrophyta</taxon>
        <taxon>Bacillariophyta</taxon>
        <taxon>Bacillariophyceae</taxon>
        <taxon>Bacillariophycidae</taxon>
        <taxon>Bacillariales</taxon>
        <taxon>Bacillariaceae</taxon>
        <taxon>Fragilariopsis</taxon>
    </lineage>
</organism>
<feature type="region of interest" description="Disordered" evidence="2">
    <location>
        <begin position="582"/>
        <end position="613"/>
    </location>
</feature>
<dbReference type="Proteomes" id="UP000095751">
    <property type="component" value="Unassembled WGS sequence"/>
</dbReference>
<gene>
    <name evidence="4" type="ORF">FRACYDRAFT_259166</name>
</gene>
<sequence>MICFEEFNVETRFPVVLPCGHTYICNECAKRLDKCMECRTPLIEYIQSNKVGQNQCQPSTAGSGNGSGSSSGWSTRNLGGPNNSRGSNNRGGNGGTMNNKPAAPPIKRRLPLPKNVVLMSLIEATELATANVQGQEHEPSLHDSPMVNPSVLDMEDDEEEKIKTGTSLAISDCGTYAVAAKDGLEIFPNRPESLLQHSEEDVDTLVRFYNKDSNIGGLQVPVEGDDKITAEDKQSRNELSSSSSPGRLSWGDRVQIVSTQYGWAKMARGYGYVRAGAQQLVKVGGSVDRSCKLEAMLRLMSTRRKGLREEQKKIDNQFIAFMNELQVSLMSDEDLTVIAADTFHKNIENNDPSGTTSTSTGAAADTARARDITTDVAALDIQTPPEPEVRPSNTYEDSTPLKPRFMERPMTPPGDSSRGSFFCSSSDVLNAVLPLSSNRTQPPALPNVTRSPAIAREFNSISQQQRNQFQSSYPQTPRHDRRSYHQHGHVVEDTPTRLLTSASHPSPSALRAGARAWREMHDRPASDGIDFRTGMSGHSALFSSSAHPHDYLVQTQRFFSGMSAHTGLTMWKAPKFPFSLTTSTTDGDSASVEPPANLTFPSQGTGDRSDSVT</sequence>
<keyword evidence="1" id="KW-0863">Zinc-finger</keyword>
<keyword evidence="1" id="KW-0862">Zinc</keyword>
<dbReference type="InterPro" id="IPR001841">
    <property type="entry name" value="Znf_RING"/>
</dbReference>
<accession>A0A1E7FXZ2</accession>